<name>A0AC60QNB4_IXOPE</name>
<protein>
    <submittedName>
        <fullName evidence="1">Uncharacterized protein</fullName>
    </submittedName>
</protein>
<sequence>MVRLDLKQGVTIDSLPHQLKVCGGNVLVVAPGRAPLVLTVKKKKTGLIRKDCRTPRCQQCRRFGHVTEDCVRTYAAVTDVTIRDEPHDFEMDENEAEATARSEGHEELQAPTGDVQKTLEAHPATEPAEVKILPEVFPDISERGTQGTELVAAVESTEGAAENSDTLPANQAPHEATAVERPPRIPTPWPHILRRTLRTSHARLTRCGRADSPK</sequence>
<proteinExistence type="predicted"/>
<keyword evidence="2" id="KW-1185">Reference proteome</keyword>
<organism evidence="1 2">
    <name type="scientific">Ixodes persulcatus</name>
    <name type="common">Taiga tick</name>
    <dbReference type="NCBI Taxonomy" id="34615"/>
    <lineage>
        <taxon>Eukaryota</taxon>
        <taxon>Metazoa</taxon>
        <taxon>Ecdysozoa</taxon>
        <taxon>Arthropoda</taxon>
        <taxon>Chelicerata</taxon>
        <taxon>Arachnida</taxon>
        <taxon>Acari</taxon>
        <taxon>Parasitiformes</taxon>
        <taxon>Ixodida</taxon>
        <taxon>Ixodoidea</taxon>
        <taxon>Ixodidae</taxon>
        <taxon>Ixodinae</taxon>
        <taxon>Ixodes</taxon>
    </lineage>
</organism>
<evidence type="ECO:0000313" key="2">
    <source>
        <dbReference type="Proteomes" id="UP000805193"/>
    </source>
</evidence>
<dbReference type="EMBL" id="JABSTQ010006337">
    <property type="protein sequence ID" value="KAG0437480.1"/>
    <property type="molecule type" value="Genomic_DNA"/>
</dbReference>
<dbReference type="Proteomes" id="UP000805193">
    <property type="component" value="Unassembled WGS sequence"/>
</dbReference>
<gene>
    <name evidence="1" type="ORF">HPB47_017427</name>
</gene>
<comment type="caution">
    <text evidence="1">The sequence shown here is derived from an EMBL/GenBank/DDBJ whole genome shotgun (WGS) entry which is preliminary data.</text>
</comment>
<evidence type="ECO:0000313" key="1">
    <source>
        <dbReference type="EMBL" id="KAG0437480.1"/>
    </source>
</evidence>
<reference evidence="1 2" key="1">
    <citation type="journal article" date="2020" name="Cell">
        <title>Large-Scale Comparative Analyses of Tick Genomes Elucidate Their Genetic Diversity and Vector Capacities.</title>
        <authorList>
            <consortium name="Tick Genome and Microbiome Consortium (TIGMIC)"/>
            <person name="Jia N."/>
            <person name="Wang J."/>
            <person name="Shi W."/>
            <person name="Du L."/>
            <person name="Sun Y."/>
            <person name="Zhan W."/>
            <person name="Jiang J.F."/>
            <person name="Wang Q."/>
            <person name="Zhang B."/>
            <person name="Ji P."/>
            <person name="Bell-Sakyi L."/>
            <person name="Cui X.M."/>
            <person name="Yuan T.T."/>
            <person name="Jiang B.G."/>
            <person name="Yang W.F."/>
            <person name="Lam T.T."/>
            <person name="Chang Q.C."/>
            <person name="Ding S.J."/>
            <person name="Wang X.J."/>
            <person name="Zhu J.G."/>
            <person name="Ruan X.D."/>
            <person name="Zhao L."/>
            <person name="Wei J.T."/>
            <person name="Ye R.Z."/>
            <person name="Que T.C."/>
            <person name="Du C.H."/>
            <person name="Zhou Y.H."/>
            <person name="Cheng J.X."/>
            <person name="Dai P.F."/>
            <person name="Guo W.B."/>
            <person name="Han X.H."/>
            <person name="Huang E.J."/>
            <person name="Li L.F."/>
            <person name="Wei W."/>
            <person name="Gao Y.C."/>
            <person name="Liu J.Z."/>
            <person name="Shao H.Z."/>
            <person name="Wang X."/>
            <person name="Wang C.C."/>
            <person name="Yang T.C."/>
            <person name="Huo Q.B."/>
            <person name="Li W."/>
            <person name="Chen H.Y."/>
            <person name="Chen S.E."/>
            <person name="Zhou L.G."/>
            <person name="Ni X.B."/>
            <person name="Tian J.H."/>
            <person name="Sheng Y."/>
            <person name="Liu T."/>
            <person name="Pan Y.S."/>
            <person name="Xia L.Y."/>
            <person name="Li J."/>
            <person name="Zhao F."/>
            <person name="Cao W.C."/>
        </authorList>
    </citation>
    <scope>NUCLEOTIDE SEQUENCE [LARGE SCALE GENOMIC DNA]</scope>
    <source>
        <strain evidence="1">Iper-2018</strain>
    </source>
</reference>
<accession>A0AC60QNB4</accession>